<feature type="compositionally biased region" description="Basic and acidic residues" evidence="1">
    <location>
        <begin position="74"/>
        <end position="93"/>
    </location>
</feature>
<feature type="region of interest" description="Disordered" evidence="1">
    <location>
        <begin position="126"/>
        <end position="183"/>
    </location>
</feature>
<sequence length="208" mass="22438">MYNGNEQKRKAPILETVPSGLPISRLFDVMKKIPNSTEGGRASWVPTARSDGGSRREEGHLRVGVAERVNLRNSNERRRDSSSSEASHSRSDGRQSLNRLAGITGPEAATSADGAHFSLVITSDRSTSAEAPFGSRVVPSQTGTMDRDGGTTDVRTVKKKTNRARAPSECRPRRKTTSSSRSCRCAESVRESVAPAVLSRTVRVSVGD</sequence>
<evidence type="ECO:0000256" key="1">
    <source>
        <dbReference type="SAM" id="MobiDB-lite"/>
    </source>
</evidence>
<comment type="caution">
    <text evidence="2">The sequence shown here is derived from an EMBL/GenBank/DDBJ whole genome shotgun (WGS) entry which is preliminary data.</text>
</comment>
<keyword evidence="3" id="KW-1185">Reference proteome</keyword>
<name>A0ABN8J7A7_9NEOP</name>
<gene>
    <name evidence="2" type="ORF">IPOD504_LOCUS17812</name>
</gene>
<feature type="non-terminal residue" evidence="2">
    <location>
        <position position="208"/>
    </location>
</feature>
<dbReference type="Proteomes" id="UP000837857">
    <property type="component" value="Unassembled WGS sequence"/>
</dbReference>
<feature type="compositionally biased region" description="Basic and acidic residues" evidence="1">
    <location>
        <begin position="52"/>
        <end position="61"/>
    </location>
</feature>
<protein>
    <submittedName>
        <fullName evidence="2">Uncharacterized protein</fullName>
    </submittedName>
</protein>
<accession>A0ABN8J7A7</accession>
<organism evidence="2 3">
    <name type="scientific">Iphiclides podalirius</name>
    <name type="common">scarce swallowtail</name>
    <dbReference type="NCBI Taxonomy" id="110791"/>
    <lineage>
        <taxon>Eukaryota</taxon>
        <taxon>Metazoa</taxon>
        <taxon>Ecdysozoa</taxon>
        <taxon>Arthropoda</taxon>
        <taxon>Hexapoda</taxon>
        <taxon>Insecta</taxon>
        <taxon>Pterygota</taxon>
        <taxon>Neoptera</taxon>
        <taxon>Endopterygota</taxon>
        <taxon>Lepidoptera</taxon>
        <taxon>Glossata</taxon>
        <taxon>Ditrysia</taxon>
        <taxon>Papilionoidea</taxon>
        <taxon>Papilionidae</taxon>
        <taxon>Papilioninae</taxon>
        <taxon>Iphiclides</taxon>
    </lineage>
</organism>
<proteinExistence type="predicted"/>
<feature type="region of interest" description="Disordered" evidence="1">
    <location>
        <begin position="34"/>
        <end position="111"/>
    </location>
</feature>
<dbReference type="EMBL" id="CAKOGK010000226">
    <property type="protein sequence ID" value="CAH2080342.1"/>
    <property type="molecule type" value="Genomic_DNA"/>
</dbReference>
<reference evidence="2" key="1">
    <citation type="submission" date="2022-03" db="EMBL/GenBank/DDBJ databases">
        <authorList>
            <person name="Martin H S."/>
        </authorList>
    </citation>
    <scope>NUCLEOTIDE SEQUENCE [LARGE SCALE GENOMIC DNA]</scope>
</reference>
<evidence type="ECO:0000313" key="3">
    <source>
        <dbReference type="Proteomes" id="UP000837857"/>
    </source>
</evidence>
<evidence type="ECO:0000313" key="2">
    <source>
        <dbReference type="EMBL" id="CAH2080342.1"/>
    </source>
</evidence>